<dbReference type="KEGG" id="mis:MICPUN_108471"/>
<dbReference type="AlphaFoldDB" id="C1E8N9"/>
<sequence length="110" mass="12267">MFIHLSLASGDDAEGWSAEEIEEYSGWMSDRGRRWRDGGVYAAEAGADWYRAKFGPEAFGLHHRFYLHLDGGDNFWLSAEDGCEGVAQSKQKPAFDFGGPGARNPFSIFK</sequence>
<protein>
    <submittedName>
        <fullName evidence="1">Uncharacterized protein</fullName>
    </submittedName>
</protein>
<gene>
    <name evidence="1" type="ORF">MICPUN_108471</name>
</gene>
<dbReference type="GeneID" id="8244574"/>
<dbReference type="InParanoid" id="C1E8N9"/>
<dbReference type="EMBL" id="CP001327">
    <property type="protein sequence ID" value="ACO64545.1"/>
    <property type="molecule type" value="Genomic_DNA"/>
</dbReference>
<proteinExistence type="predicted"/>
<reference evidence="1 2" key="1">
    <citation type="journal article" date="2009" name="Science">
        <title>Green evolution and dynamic adaptations revealed by genomes of the marine picoeukaryotes Micromonas.</title>
        <authorList>
            <person name="Worden A.Z."/>
            <person name="Lee J.H."/>
            <person name="Mock T."/>
            <person name="Rouze P."/>
            <person name="Simmons M.P."/>
            <person name="Aerts A.L."/>
            <person name="Allen A.E."/>
            <person name="Cuvelier M.L."/>
            <person name="Derelle E."/>
            <person name="Everett M.V."/>
            <person name="Foulon E."/>
            <person name="Grimwood J."/>
            <person name="Gundlach H."/>
            <person name="Henrissat B."/>
            <person name="Napoli C."/>
            <person name="McDonald S.M."/>
            <person name="Parker M.S."/>
            <person name="Rombauts S."/>
            <person name="Salamov A."/>
            <person name="Von Dassow P."/>
            <person name="Badger J.H."/>
            <person name="Coutinho P.M."/>
            <person name="Demir E."/>
            <person name="Dubchak I."/>
            <person name="Gentemann C."/>
            <person name="Eikrem W."/>
            <person name="Gready J.E."/>
            <person name="John U."/>
            <person name="Lanier W."/>
            <person name="Lindquist E.A."/>
            <person name="Lucas S."/>
            <person name="Mayer K.F."/>
            <person name="Moreau H."/>
            <person name="Not F."/>
            <person name="Otillar R."/>
            <person name="Panaud O."/>
            <person name="Pangilinan J."/>
            <person name="Paulsen I."/>
            <person name="Piegu B."/>
            <person name="Poliakov A."/>
            <person name="Robbens S."/>
            <person name="Schmutz J."/>
            <person name="Toulza E."/>
            <person name="Wyss T."/>
            <person name="Zelensky A."/>
            <person name="Zhou K."/>
            <person name="Armbrust E.V."/>
            <person name="Bhattacharya D."/>
            <person name="Goodenough U.W."/>
            <person name="Van de Peer Y."/>
            <person name="Grigoriev I.V."/>
        </authorList>
    </citation>
    <scope>NUCLEOTIDE SEQUENCE [LARGE SCALE GENOMIC DNA]</scope>
    <source>
        <strain evidence="2">RCC299 / NOUM17</strain>
    </source>
</reference>
<evidence type="ECO:0000313" key="1">
    <source>
        <dbReference type="EMBL" id="ACO64545.1"/>
    </source>
</evidence>
<name>C1E8N9_MICCC</name>
<dbReference type="RefSeq" id="XP_002503287.1">
    <property type="nucleotide sequence ID" value="XM_002503241.1"/>
</dbReference>
<keyword evidence="2" id="KW-1185">Reference proteome</keyword>
<accession>C1E8N9</accession>
<organism evidence="1 2">
    <name type="scientific">Micromonas commoda (strain RCC299 / NOUM17 / CCMP2709)</name>
    <name type="common">Picoplanktonic green alga</name>
    <dbReference type="NCBI Taxonomy" id="296587"/>
    <lineage>
        <taxon>Eukaryota</taxon>
        <taxon>Viridiplantae</taxon>
        <taxon>Chlorophyta</taxon>
        <taxon>Mamiellophyceae</taxon>
        <taxon>Mamiellales</taxon>
        <taxon>Mamiellaceae</taxon>
        <taxon>Micromonas</taxon>
    </lineage>
</organism>
<dbReference type="OrthoDB" id="10266294at2759"/>
<evidence type="ECO:0000313" key="2">
    <source>
        <dbReference type="Proteomes" id="UP000002009"/>
    </source>
</evidence>
<dbReference type="Proteomes" id="UP000002009">
    <property type="component" value="Chromosome 6"/>
</dbReference>